<dbReference type="Proteomes" id="UP001201980">
    <property type="component" value="Unassembled WGS sequence"/>
</dbReference>
<dbReference type="EMBL" id="JAKWBI020000418">
    <property type="protein sequence ID" value="KAJ2895214.1"/>
    <property type="molecule type" value="Genomic_DNA"/>
</dbReference>
<dbReference type="AlphaFoldDB" id="A0AAD5WPH6"/>
<feature type="compositionally biased region" description="Polar residues" evidence="2">
    <location>
        <begin position="46"/>
        <end position="63"/>
    </location>
</feature>
<comment type="caution">
    <text evidence="4">The sequence shown here is derived from an EMBL/GenBank/DDBJ whole genome shotgun (WGS) entry which is preliminary data.</text>
</comment>
<feature type="coiled-coil region" evidence="1">
    <location>
        <begin position="534"/>
        <end position="561"/>
    </location>
</feature>
<evidence type="ECO:0000256" key="3">
    <source>
        <dbReference type="SAM" id="Phobius"/>
    </source>
</evidence>
<evidence type="ECO:0000313" key="4">
    <source>
        <dbReference type="EMBL" id="KAJ2895214.1"/>
    </source>
</evidence>
<proteinExistence type="predicted"/>
<feature type="region of interest" description="Disordered" evidence="2">
    <location>
        <begin position="1"/>
        <end position="156"/>
    </location>
</feature>
<evidence type="ECO:0000313" key="5">
    <source>
        <dbReference type="Proteomes" id="UP001201980"/>
    </source>
</evidence>
<protein>
    <submittedName>
        <fullName evidence="4">Uncharacterized protein</fullName>
    </submittedName>
</protein>
<feature type="transmembrane region" description="Helical" evidence="3">
    <location>
        <begin position="230"/>
        <end position="262"/>
    </location>
</feature>
<evidence type="ECO:0000256" key="2">
    <source>
        <dbReference type="SAM" id="MobiDB-lite"/>
    </source>
</evidence>
<organism evidence="4 5">
    <name type="scientific">Zalerion maritima</name>
    <dbReference type="NCBI Taxonomy" id="339359"/>
    <lineage>
        <taxon>Eukaryota</taxon>
        <taxon>Fungi</taxon>
        <taxon>Dikarya</taxon>
        <taxon>Ascomycota</taxon>
        <taxon>Pezizomycotina</taxon>
        <taxon>Sordariomycetes</taxon>
        <taxon>Lulworthiomycetidae</taxon>
        <taxon>Lulworthiales</taxon>
        <taxon>Lulworthiaceae</taxon>
        <taxon>Zalerion</taxon>
    </lineage>
</organism>
<keyword evidence="5" id="KW-1185">Reference proteome</keyword>
<evidence type="ECO:0000256" key="1">
    <source>
        <dbReference type="SAM" id="Coils"/>
    </source>
</evidence>
<feature type="compositionally biased region" description="Polar residues" evidence="2">
    <location>
        <begin position="108"/>
        <end position="119"/>
    </location>
</feature>
<keyword evidence="3" id="KW-1133">Transmembrane helix</keyword>
<gene>
    <name evidence="4" type="ORF">MKZ38_006765</name>
</gene>
<name>A0AAD5WPH6_9PEZI</name>
<accession>A0AAD5WPH6</accession>
<keyword evidence="3" id="KW-0812">Transmembrane</keyword>
<feature type="region of interest" description="Disordered" evidence="2">
    <location>
        <begin position="171"/>
        <end position="196"/>
    </location>
</feature>
<keyword evidence="1" id="KW-0175">Coiled coil</keyword>
<keyword evidence="3" id="KW-0472">Membrane</keyword>
<feature type="compositionally biased region" description="Low complexity" evidence="2">
    <location>
        <begin position="64"/>
        <end position="79"/>
    </location>
</feature>
<feature type="compositionally biased region" description="Low complexity" evidence="2">
    <location>
        <begin position="144"/>
        <end position="156"/>
    </location>
</feature>
<sequence>MPPRKEQSFQSVSSSWRMVDGDGNDSFDTSVVRDACDDIEEEDFIPSSQATNPASSFNPTGPVSSFDVSLGSSSQDSISNYLNTADDEQLLRRTGAFRPSVPPAARRQPTSPLREQSFNRYDRDDLTPEPQFRFPRVEVESPRKGGSSRTSSTRTIRPTTYMAPEEAAEFRRRTRVGGNSGSPLKPRQTGQEEPGYNLQLPMTHGPSIRDRLATSVPHGMLDIVGWLFKILALAFNILAPIFAVLLAFGLLTLFASMMWSLYEPAITSALSPICKVPGVGYLDIPFCGPGMKPIKPSMSKRKKVPIEFDDLMSVQSQFETVLEETSSSVSLPLEMKRSESSIRDLRTLVKTSKLEAKDSLGLEFDGFIGATSKSADGLTQFTVEVGTAVDRILLINKNTMRYIDNLLPAETDDSASGGIIELIMHTVFGTKRHSRAWSEEMIRKQYIEHTYSVTERIESLLVQAQAVLRDLNIAEGHLSVILEIVATESGIVKEKQDEVRPSLWSLWGLVGGSRSQTKSLQAQLDLLRMVDFQRSSAVDKLNRLVMELKEMKARLADLRDRVTAPSLAEGLDGERSTLADVPLSIHIETINRGVERLEDARMRIRSEQDDRVQEVLQRGKTDDNLIDEA</sequence>
<reference evidence="4" key="1">
    <citation type="submission" date="2022-07" db="EMBL/GenBank/DDBJ databases">
        <title>Draft genome sequence of Zalerion maritima ATCC 34329, a (micro)plastics degrading marine fungus.</title>
        <authorList>
            <person name="Paco A."/>
            <person name="Goncalves M.F.M."/>
            <person name="Rocha-Santos T.A.P."/>
            <person name="Alves A."/>
        </authorList>
    </citation>
    <scope>NUCLEOTIDE SEQUENCE</scope>
    <source>
        <strain evidence="4">ATCC 34329</strain>
    </source>
</reference>